<organism evidence="1 2">
    <name type="scientific">Eumeta variegata</name>
    <name type="common">Bagworm moth</name>
    <name type="synonym">Eumeta japonica</name>
    <dbReference type="NCBI Taxonomy" id="151549"/>
    <lineage>
        <taxon>Eukaryota</taxon>
        <taxon>Metazoa</taxon>
        <taxon>Ecdysozoa</taxon>
        <taxon>Arthropoda</taxon>
        <taxon>Hexapoda</taxon>
        <taxon>Insecta</taxon>
        <taxon>Pterygota</taxon>
        <taxon>Neoptera</taxon>
        <taxon>Endopterygota</taxon>
        <taxon>Lepidoptera</taxon>
        <taxon>Glossata</taxon>
        <taxon>Ditrysia</taxon>
        <taxon>Tineoidea</taxon>
        <taxon>Psychidae</taxon>
        <taxon>Oiketicinae</taxon>
        <taxon>Eumeta</taxon>
    </lineage>
</organism>
<dbReference type="Proteomes" id="UP000299102">
    <property type="component" value="Unassembled WGS sequence"/>
</dbReference>
<evidence type="ECO:0000313" key="1">
    <source>
        <dbReference type="EMBL" id="GBP73350.1"/>
    </source>
</evidence>
<protein>
    <submittedName>
        <fullName evidence="1">Uncharacterized protein</fullName>
    </submittedName>
</protein>
<reference evidence="1 2" key="1">
    <citation type="journal article" date="2019" name="Commun. Biol.">
        <title>The bagworm genome reveals a unique fibroin gene that provides high tensile strength.</title>
        <authorList>
            <person name="Kono N."/>
            <person name="Nakamura H."/>
            <person name="Ohtoshi R."/>
            <person name="Tomita M."/>
            <person name="Numata K."/>
            <person name="Arakawa K."/>
        </authorList>
    </citation>
    <scope>NUCLEOTIDE SEQUENCE [LARGE SCALE GENOMIC DNA]</scope>
</reference>
<name>A0A4C1YE80_EUMVA</name>
<sequence>MNSMSGKSKALNPVPTINKSAESLARALGYERSSFGVWGDFKRIFADSYKGIVGPVRMPGASTIGPRELK</sequence>
<comment type="caution">
    <text evidence="1">The sequence shown here is derived from an EMBL/GenBank/DDBJ whole genome shotgun (WGS) entry which is preliminary data.</text>
</comment>
<accession>A0A4C1YE80</accession>
<gene>
    <name evidence="1" type="ORF">EVAR_53145_1</name>
</gene>
<keyword evidence="2" id="KW-1185">Reference proteome</keyword>
<dbReference type="AlphaFoldDB" id="A0A4C1YE80"/>
<dbReference type="EMBL" id="BGZK01001170">
    <property type="protein sequence ID" value="GBP73350.1"/>
    <property type="molecule type" value="Genomic_DNA"/>
</dbReference>
<proteinExistence type="predicted"/>
<evidence type="ECO:0000313" key="2">
    <source>
        <dbReference type="Proteomes" id="UP000299102"/>
    </source>
</evidence>